<dbReference type="Pfam" id="PF03453">
    <property type="entry name" value="MoeA_N"/>
    <property type="match status" value="1"/>
</dbReference>
<sequence>MSSALSLPDAQAQLLALAQPLAVETVAADEALGRYLAAPLHARRTQPPADLSAMDGYALGDTDSHGPWRIIGESAAGHPFDGPVAAGEAVRISTGAILPEGAQTVLLQEDATREGTTLTLSGDAPVQGRHIRRAGFDFSEGQALRDAGIKVTPAVLALTLAAGHATLPVRQKPRIVLIDSGDELAADPTQCARHQIPASNGPMLQAMLASLPCTVTRIGPVADTLDALAAALDAAREADLIVTSGGASVGDHDLIRPALEAWGAKIAFWRVAMKPGKPLMVARRNTGDSEQLVLGLPGNPVSSYVTAFLFLLPLVRALLGSGQPLPTQAQTVVTADLGAGGKRLEFLRGIWDGNTVIPLSEQDSSGLHALSVANALIERPAMGAAQAAGSPVRIYRLENG</sequence>
<dbReference type="SUPFAM" id="SSF63867">
    <property type="entry name" value="MoeA C-terminal domain-like"/>
    <property type="match status" value="1"/>
</dbReference>
<dbReference type="KEGG" id="ntd:EGO55_20000"/>
<dbReference type="Proteomes" id="UP000016568">
    <property type="component" value="Unassembled WGS sequence"/>
</dbReference>
<dbReference type="EMBL" id="BASZ01000002">
    <property type="protein sequence ID" value="GAD47936.1"/>
    <property type="molecule type" value="Genomic_DNA"/>
</dbReference>
<evidence type="ECO:0000313" key="9">
    <source>
        <dbReference type="Proteomes" id="UP000016568"/>
    </source>
</evidence>
<dbReference type="Pfam" id="PF00994">
    <property type="entry name" value="MoCF_biosynth"/>
    <property type="match status" value="1"/>
</dbReference>
<dbReference type="OrthoDB" id="9804758at2"/>
<evidence type="ECO:0000313" key="8">
    <source>
        <dbReference type="EMBL" id="GAD47936.1"/>
    </source>
</evidence>
<reference evidence="8 9" key="1">
    <citation type="submission" date="2013-09" db="EMBL/GenBank/DDBJ databases">
        <title>Whole genome shotgun sequence of Novosphingobium tardaugens NBRC 16725.</title>
        <authorList>
            <person name="Isaki S."/>
            <person name="Hosoyama A."/>
            <person name="Tsuchikane K."/>
            <person name="Katsumata H."/>
            <person name="Ando Y."/>
            <person name="Yamazaki S."/>
            <person name="Fujita N."/>
        </authorList>
    </citation>
    <scope>NUCLEOTIDE SEQUENCE [LARGE SCALE GENOMIC DNA]</scope>
    <source>
        <strain evidence="8 9">NBRC 16725</strain>
    </source>
</reference>
<dbReference type="PANTHER" id="PTHR10192">
    <property type="entry name" value="MOLYBDOPTERIN BIOSYNTHESIS PROTEIN"/>
    <property type="match status" value="1"/>
</dbReference>
<dbReference type="Gene3D" id="2.170.190.11">
    <property type="entry name" value="Molybdopterin biosynthesis moea protein, domain 3"/>
    <property type="match status" value="1"/>
</dbReference>
<dbReference type="InterPro" id="IPR036135">
    <property type="entry name" value="MoeA_linker/N_sf"/>
</dbReference>
<proteinExistence type="inferred from homology"/>
<dbReference type="SUPFAM" id="SSF63882">
    <property type="entry name" value="MoeA N-terminal region -like"/>
    <property type="match status" value="1"/>
</dbReference>
<dbReference type="InterPro" id="IPR036688">
    <property type="entry name" value="MoeA_C_domain_IV_sf"/>
</dbReference>
<dbReference type="InterPro" id="IPR001453">
    <property type="entry name" value="MoaB/Mog_dom"/>
</dbReference>
<dbReference type="AlphaFoldDB" id="U2Y4F0"/>
<gene>
    <name evidence="8" type="primary">moeA</name>
    <name evidence="8" type="ORF">NT2_02_00180</name>
</gene>
<dbReference type="RefSeq" id="WP_021688843.1">
    <property type="nucleotide sequence ID" value="NZ_BASZ01000002.1"/>
</dbReference>
<dbReference type="PANTHER" id="PTHR10192:SF5">
    <property type="entry name" value="GEPHYRIN"/>
    <property type="match status" value="1"/>
</dbReference>
<evidence type="ECO:0000259" key="7">
    <source>
        <dbReference type="SMART" id="SM00852"/>
    </source>
</evidence>
<evidence type="ECO:0000256" key="6">
    <source>
        <dbReference type="RuleBase" id="RU365090"/>
    </source>
</evidence>
<keyword evidence="6" id="KW-0460">Magnesium</keyword>
<dbReference type="InterPro" id="IPR005110">
    <property type="entry name" value="MoeA_linker/N"/>
</dbReference>
<dbReference type="UniPathway" id="UPA00344"/>
<dbReference type="GO" id="GO:0005829">
    <property type="term" value="C:cytosol"/>
    <property type="evidence" value="ECO:0007669"/>
    <property type="project" value="TreeGrafter"/>
</dbReference>
<dbReference type="eggNOG" id="COG0303">
    <property type="taxonomic scope" value="Bacteria"/>
</dbReference>
<protein>
    <recommendedName>
        <fullName evidence="6">Molybdopterin molybdenumtransferase</fullName>
        <ecNumber evidence="6">2.10.1.1</ecNumber>
    </recommendedName>
</protein>
<dbReference type="PROSITE" id="PS01079">
    <property type="entry name" value="MOCF_BIOSYNTHESIS_2"/>
    <property type="match status" value="1"/>
</dbReference>
<comment type="cofactor">
    <cofactor evidence="6">
        <name>Mg(2+)</name>
        <dbReference type="ChEBI" id="CHEBI:18420"/>
    </cofactor>
</comment>
<comment type="caution">
    <text evidence="8">The sequence shown here is derived from an EMBL/GenBank/DDBJ whole genome shotgun (WGS) entry which is preliminary data.</text>
</comment>
<feature type="domain" description="MoaB/Mog" evidence="7">
    <location>
        <begin position="176"/>
        <end position="317"/>
    </location>
</feature>
<accession>U2Y4F0</accession>
<keyword evidence="9" id="KW-1185">Reference proteome</keyword>
<evidence type="ECO:0000256" key="3">
    <source>
        <dbReference type="ARBA" id="ARBA00010763"/>
    </source>
</evidence>
<dbReference type="Gene3D" id="3.90.105.10">
    <property type="entry name" value="Molybdopterin biosynthesis moea protein, domain 2"/>
    <property type="match status" value="1"/>
</dbReference>
<organism evidence="8 9">
    <name type="scientific">Caenibius tardaugens NBRC 16725</name>
    <dbReference type="NCBI Taxonomy" id="1219035"/>
    <lineage>
        <taxon>Bacteria</taxon>
        <taxon>Pseudomonadati</taxon>
        <taxon>Pseudomonadota</taxon>
        <taxon>Alphaproteobacteria</taxon>
        <taxon>Sphingomonadales</taxon>
        <taxon>Erythrobacteraceae</taxon>
        <taxon>Caenibius</taxon>
    </lineage>
</organism>
<keyword evidence="4 6" id="KW-0501">Molybdenum cofactor biosynthesis</keyword>
<dbReference type="EC" id="2.10.1.1" evidence="6"/>
<dbReference type="Gene3D" id="3.40.980.10">
    <property type="entry name" value="MoaB/Mog-like domain"/>
    <property type="match status" value="1"/>
</dbReference>
<dbReference type="SMART" id="SM00852">
    <property type="entry name" value="MoCF_biosynth"/>
    <property type="match status" value="1"/>
</dbReference>
<evidence type="ECO:0000256" key="2">
    <source>
        <dbReference type="ARBA" id="ARBA00005046"/>
    </source>
</evidence>
<comment type="pathway">
    <text evidence="2 6">Cofactor biosynthesis; molybdopterin biosynthesis.</text>
</comment>
<comment type="function">
    <text evidence="1 6">Catalyzes the insertion of molybdate into adenylated molybdopterin with the concomitant release of AMP.</text>
</comment>
<dbReference type="InterPro" id="IPR038987">
    <property type="entry name" value="MoeA-like"/>
</dbReference>
<dbReference type="Gene3D" id="2.40.340.10">
    <property type="entry name" value="MoeA, C-terminal, domain IV"/>
    <property type="match status" value="1"/>
</dbReference>
<keyword evidence="6" id="KW-0500">Molybdenum</keyword>
<dbReference type="InterPro" id="IPR005111">
    <property type="entry name" value="MoeA_C_domain_IV"/>
</dbReference>
<comment type="similarity">
    <text evidence="3 6">Belongs to the MoeA family.</text>
</comment>
<evidence type="ECO:0000256" key="5">
    <source>
        <dbReference type="ARBA" id="ARBA00047317"/>
    </source>
</evidence>
<dbReference type="GO" id="GO:0006777">
    <property type="term" value="P:Mo-molybdopterin cofactor biosynthetic process"/>
    <property type="evidence" value="ECO:0007669"/>
    <property type="project" value="UniProtKB-UniRule"/>
</dbReference>
<dbReference type="InterPro" id="IPR008284">
    <property type="entry name" value="MoCF_biosynth_CS"/>
</dbReference>
<dbReference type="GO" id="GO:0061599">
    <property type="term" value="F:molybdopterin molybdotransferase activity"/>
    <property type="evidence" value="ECO:0007669"/>
    <property type="project" value="UniProtKB-UniRule"/>
</dbReference>
<evidence type="ECO:0000256" key="1">
    <source>
        <dbReference type="ARBA" id="ARBA00002901"/>
    </source>
</evidence>
<comment type="catalytic activity">
    <reaction evidence="5">
        <text>adenylyl-molybdopterin + molybdate = Mo-molybdopterin + AMP + H(+)</text>
        <dbReference type="Rhea" id="RHEA:35047"/>
        <dbReference type="ChEBI" id="CHEBI:15378"/>
        <dbReference type="ChEBI" id="CHEBI:36264"/>
        <dbReference type="ChEBI" id="CHEBI:62727"/>
        <dbReference type="ChEBI" id="CHEBI:71302"/>
        <dbReference type="ChEBI" id="CHEBI:456215"/>
        <dbReference type="EC" id="2.10.1.1"/>
    </reaction>
</comment>
<keyword evidence="6" id="KW-0479">Metal-binding</keyword>
<keyword evidence="6" id="KW-0808">Transferase</keyword>
<dbReference type="SUPFAM" id="SSF53218">
    <property type="entry name" value="Molybdenum cofactor biosynthesis proteins"/>
    <property type="match status" value="1"/>
</dbReference>
<evidence type="ECO:0000256" key="4">
    <source>
        <dbReference type="ARBA" id="ARBA00023150"/>
    </source>
</evidence>
<dbReference type="Pfam" id="PF03454">
    <property type="entry name" value="MoeA_C"/>
    <property type="match status" value="1"/>
</dbReference>
<name>U2Y4F0_9SPHN</name>
<dbReference type="GO" id="GO:0046872">
    <property type="term" value="F:metal ion binding"/>
    <property type="evidence" value="ECO:0007669"/>
    <property type="project" value="UniProtKB-UniRule"/>
</dbReference>
<dbReference type="CDD" id="cd00887">
    <property type="entry name" value="MoeA"/>
    <property type="match status" value="1"/>
</dbReference>
<dbReference type="InterPro" id="IPR036425">
    <property type="entry name" value="MoaB/Mog-like_dom_sf"/>
</dbReference>